<name>A0A426ZHM3_ENSVE</name>
<evidence type="ECO:0000313" key="3">
    <source>
        <dbReference type="Proteomes" id="UP000287651"/>
    </source>
</evidence>
<dbReference type="EMBL" id="AMZH03006580">
    <property type="protein sequence ID" value="RRT63487.1"/>
    <property type="molecule type" value="Genomic_DNA"/>
</dbReference>
<accession>A0A426ZHM3</accession>
<reference evidence="2 3" key="1">
    <citation type="journal article" date="2014" name="Agronomy (Basel)">
        <title>A Draft Genome Sequence for Ensete ventricosum, the Drought-Tolerant Tree Against Hunger.</title>
        <authorList>
            <person name="Harrison J."/>
            <person name="Moore K.A."/>
            <person name="Paszkiewicz K."/>
            <person name="Jones T."/>
            <person name="Grant M."/>
            <person name="Ambacheew D."/>
            <person name="Muzemil S."/>
            <person name="Studholme D.J."/>
        </authorList>
    </citation>
    <scope>NUCLEOTIDE SEQUENCE [LARGE SCALE GENOMIC DNA]</scope>
</reference>
<organism evidence="2 3">
    <name type="scientific">Ensete ventricosum</name>
    <name type="common">Abyssinian banana</name>
    <name type="synonym">Musa ensete</name>
    <dbReference type="NCBI Taxonomy" id="4639"/>
    <lineage>
        <taxon>Eukaryota</taxon>
        <taxon>Viridiplantae</taxon>
        <taxon>Streptophyta</taxon>
        <taxon>Embryophyta</taxon>
        <taxon>Tracheophyta</taxon>
        <taxon>Spermatophyta</taxon>
        <taxon>Magnoliopsida</taxon>
        <taxon>Liliopsida</taxon>
        <taxon>Zingiberales</taxon>
        <taxon>Musaceae</taxon>
        <taxon>Ensete</taxon>
    </lineage>
</organism>
<feature type="region of interest" description="Disordered" evidence="1">
    <location>
        <begin position="47"/>
        <end position="86"/>
    </location>
</feature>
<proteinExistence type="predicted"/>
<evidence type="ECO:0000256" key="1">
    <source>
        <dbReference type="SAM" id="MobiDB-lite"/>
    </source>
</evidence>
<gene>
    <name evidence="2" type="ORF">B296_00037703</name>
</gene>
<comment type="caution">
    <text evidence="2">The sequence shown here is derived from an EMBL/GenBank/DDBJ whole genome shotgun (WGS) entry which is preliminary data.</text>
</comment>
<dbReference type="Proteomes" id="UP000287651">
    <property type="component" value="Unassembled WGS sequence"/>
</dbReference>
<protein>
    <submittedName>
        <fullName evidence="2">Uncharacterized protein</fullName>
    </submittedName>
</protein>
<feature type="compositionally biased region" description="Basic and acidic residues" evidence="1">
    <location>
        <begin position="47"/>
        <end position="59"/>
    </location>
</feature>
<sequence>MLVIQAFMIGIMPSRLFSSLVERPPITIPEILQRANQYVSAETLVQEKRKDQKCPRGEPSRCPPSRLSRRRVERDKQTMPRPPNVSLNSTRMEIFLQIQEKGLLKNPNPLRSRDEDRDRRRYYRFHCDYRHNTKECYDLKNLIKDLIHYGHLDRYIRKPHKPSLHLKGSVEQHIDIIVGSPTAGGVSSLTRKAYAHAEVQKRPRLRGDPGFTFESESEYPDHNDDLVVMAHIANACIKRIMIDTGSSADILYIP</sequence>
<evidence type="ECO:0000313" key="2">
    <source>
        <dbReference type="EMBL" id="RRT63487.1"/>
    </source>
</evidence>
<dbReference type="AlphaFoldDB" id="A0A426ZHM3"/>